<dbReference type="EMBL" id="CALSDN010000002">
    <property type="protein sequence ID" value="CAH6719121.1"/>
    <property type="molecule type" value="Genomic_DNA"/>
</dbReference>
<reference evidence="1" key="1">
    <citation type="submission" date="2022-06" db="EMBL/GenBank/DDBJ databases">
        <authorList>
            <person name="Legras J.-L."/>
            <person name="Devillers H."/>
            <person name="Grondin C."/>
        </authorList>
    </citation>
    <scope>NUCLEOTIDE SEQUENCE</scope>
    <source>
        <strain evidence="1">CLIB 1444</strain>
    </source>
</reference>
<sequence length="1416" mass="162377">MQQPQSKFAQKHPYHFSTTSSVYDQNDNNPYKGSTDVIAEEPSIETSSNKIPNSSQDSFGIQSINSFNSISPNNQVDEDVTPKIPQISNYKDQLDDKTPLMNESATFNRLSQTSSPISPNQVSPNLGQSFPKQNLNNKFKRLSVTLQSSSLNASDGSHKFMNNFNNNVRSSMIEQQQQQPPEHSKNNRVSIYYNKINDAVVEDEGNNTHDIVRENSFKAHETVSITSSVSNRSSFVSTEESKHSTSESYESSSNSAFNFTNNPGKVVPLKVVKNTSIPMDEIPARKDLLKKSKQEELDNDFKGLNISYKEKSDQTLYHDAESHSSDTKLDQPIDRREDINNMGQDDEDLSSLFVRALHPFDSSILQSEADASICLAFEKDDLAVVHTIDESGWGEVTLIETLQRGWVPMNFFKFAIDDNDDSDEDYEFEEENENFDDGKIPNSAFLKPLFDSCGKFLINPLCHKNRYGNYTFSIRIINSVRDGVKMLLEDTDCISRSSEIVTKRPIVRKARKSLLSDWYNLMVKANDFKGTSNFNKIEILTLMIYQVIRRSIEFLKIWSIESKQIIKKENEKKLQNDMNNYPLLPTPPLAKERVTEINGILYSYLGLIIGRLDLIEHNSVGCDLLETLTHHIILLLRELLFISRTGSDASSKKPSNLDNSLDNLLSLVSDLVTAVKCLVIKTLNESVDDQRYQINHNQLQQIKQDETKSKNVYDYYYTPEGGELIQICAKMIKEIHLTVLSVRKLFQITGNFKLNAQRSYPDYSKMRIEPVEFIRQCSIGIAKSNTIKNRQLKSIQPTNKNVSNRYSIMRSGKTGELSLTPGGAGLLHDVLLNDIDGSFSKDQDFAKFTDSKPRENIYNHQDNEVKVENELLVDAQAKLLGASFKGLVYILTNEDAPPDHFFISTFFLFFRYFANGNDLVEELITRFDMQNTFSKNPKTKDIVNGDLKLKNRRKAVLQIFEIWLSSYWNFDTDYHLLPTLINFFNEGVTQFLPIHAMKLLDISALLSSKPLTEKTPIPKYRRNSHQLIKRRISMTGVAIKSIEITDSSRYSMTYDYDLSHSNTNSSTSSIQSVTLPFIETPNENTKNQISTIEKLDLTYRAVIGNKWCQNNYINDKHYIPLELSQILPNWCEICDESWVLTSYRPNLMDFKPAELSRQLTIIESFIFCNIKPIELLHENYSAKRSNLKLAPNVRQSLLFTNCLSAYVLESILQPNITNKSRLQYIQFWLEIGIKCVNLRNYNSLAAIITSLQSHLITRLTKLWDELSSEYFDLYEYLSGIIHPNKNYTVYRSKLRNLMTNETSLPKVPYFPLFLQDLTFISEGNPNFRKGNDFLNKKLINIDKYLKITRIVADIESLQIPYPTIISNDSNNNLTIQPMPALQELILLELWKVNQVNKKEEDRSWKLSCVIQPRDAN</sequence>
<evidence type="ECO:0000313" key="1">
    <source>
        <dbReference type="EMBL" id="CAH6719121.1"/>
    </source>
</evidence>
<evidence type="ECO:0000313" key="2">
    <source>
        <dbReference type="Proteomes" id="UP001152531"/>
    </source>
</evidence>
<dbReference type="Proteomes" id="UP001152531">
    <property type="component" value="Unassembled WGS sequence"/>
</dbReference>
<accession>A0ACA9Y2D2</accession>
<protein>
    <submittedName>
        <fullName evidence="1">Uncharacterized protein</fullName>
    </submittedName>
</protein>
<comment type="caution">
    <text evidence="1">The sequence shown here is derived from an EMBL/GenBank/DDBJ whole genome shotgun (WGS) entry which is preliminary data.</text>
</comment>
<gene>
    <name evidence="1" type="ORF">CLIB1444_02S01420</name>
</gene>
<organism evidence="1 2">
    <name type="scientific">[Candida] jaroonii</name>
    <dbReference type="NCBI Taxonomy" id="467808"/>
    <lineage>
        <taxon>Eukaryota</taxon>
        <taxon>Fungi</taxon>
        <taxon>Dikarya</taxon>
        <taxon>Ascomycota</taxon>
        <taxon>Saccharomycotina</taxon>
        <taxon>Pichiomycetes</taxon>
        <taxon>Debaryomycetaceae</taxon>
        <taxon>Yamadazyma</taxon>
    </lineage>
</organism>
<name>A0ACA9Y2D2_9ASCO</name>
<keyword evidence="2" id="KW-1185">Reference proteome</keyword>
<proteinExistence type="predicted"/>